<dbReference type="SUPFAM" id="SSF81606">
    <property type="entry name" value="PP2C-like"/>
    <property type="match status" value="1"/>
</dbReference>
<organism evidence="2 3">
    <name type="scientific">Cardiosporidium cionae</name>
    <dbReference type="NCBI Taxonomy" id="476202"/>
    <lineage>
        <taxon>Eukaryota</taxon>
        <taxon>Sar</taxon>
        <taxon>Alveolata</taxon>
        <taxon>Apicomplexa</taxon>
        <taxon>Aconoidasida</taxon>
        <taxon>Nephromycida</taxon>
        <taxon>Cardiosporidium</taxon>
    </lineage>
</organism>
<dbReference type="InterPro" id="IPR036457">
    <property type="entry name" value="PPM-type-like_dom_sf"/>
</dbReference>
<dbReference type="CDD" id="cd00143">
    <property type="entry name" value="PP2Cc"/>
    <property type="match status" value="1"/>
</dbReference>
<proteinExistence type="predicted"/>
<dbReference type="PANTHER" id="PTHR47992">
    <property type="entry name" value="PROTEIN PHOSPHATASE"/>
    <property type="match status" value="1"/>
</dbReference>
<gene>
    <name evidence="2" type="ORF">IE077_000636</name>
</gene>
<accession>A0ABQ7JEB0</accession>
<dbReference type="SMART" id="SM00332">
    <property type="entry name" value="PP2Cc"/>
    <property type="match status" value="1"/>
</dbReference>
<feature type="domain" description="PPM-type phosphatase" evidence="1">
    <location>
        <begin position="50"/>
        <end position="314"/>
    </location>
</feature>
<dbReference type="InterPro" id="IPR001932">
    <property type="entry name" value="PPM-type_phosphatase-like_dom"/>
</dbReference>
<protein>
    <submittedName>
        <fullName evidence="2">Protein phosphatase 2C domain-containing protein</fullName>
    </submittedName>
</protein>
<dbReference type="Gene3D" id="3.60.40.10">
    <property type="entry name" value="PPM-type phosphatase domain"/>
    <property type="match status" value="1"/>
</dbReference>
<evidence type="ECO:0000313" key="2">
    <source>
        <dbReference type="EMBL" id="KAF8822350.1"/>
    </source>
</evidence>
<keyword evidence="3" id="KW-1185">Reference proteome</keyword>
<comment type="caution">
    <text evidence="2">The sequence shown here is derived from an EMBL/GenBank/DDBJ whole genome shotgun (WGS) entry which is preliminary data.</text>
</comment>
<dbReference type="InterPro" id="IPR015655">
    <property type="entry name" value="PP2C"/>
</dbReference>
<evidence type="ECO:0000313" key="3">
    <source>
        <dbReference type="Proteomes" id="UP000823046"/>
    </source>
</evidence>
<name>A0ABQ7JEB0_9APIC</name>
<reference evidence="2 3" key="1">
    <citation type="journal article" date="2020" name="bioRxiv">
        <title>Metabolic contributions of an alphaproteobacterial endosymbiont in the apicomplexan Cardiosporidium cionae.</title>
        <authorList>
            <person name="Hunter E.S."/>
            <person name="Paight C.J."/>
            <person name="Lane C.E."/>
        </authorList>
    </citation>
    <scope>NUCLEOTIDE SEQUENCE [LARGE SCALE GENOMIC DNA]</scope>
    <source>
        <strain evidence="2">ESH_2018</strain>
    </source>
</reference>
<dbReference type="Proteomes" id="UP000823046">
    <property type="component" value="Unassembled WGS sequence"/>
</dbReference>
<dbReference type="EMBL" id="JADAQX010000061">
    <property type="protein sequence ID" value="KAF8822350.1"/>
    <property type="molecule type" value="Genomic_DNA"/>
</dbReference>
<evidence type="ECO:0000259" key="1">
    <source>
        <dbReference type="PROSITE" id="PS51746"/>
    </source>
</evidence>
<dbReference type="PROSITE" id="PS51746">
    <property type="entry name" value="PPM_2"/>
    <property type="match status" value="1"/>
</dbReference>
<dbReference type="Pfam" id="PF00481">
    <property type="entry name" value="PP2C"/>
    <property type="match status" value="1"/>
</dbReference>
<sequence>MSSNTSAVDVYTSNIQPYEAASDDNHNISLSSGEGIAIASTSVNFYDNIKCGSHSICGCRAYNEDRTCAVFDLGKSCGGESSKNSKTMYFAVYDGHNGEKAVEFVRENLGKNIYGALSKNVDIAQAIAMGFRSTDGQLRTDVLKDPDSFVEEASQFSSGSTACICLIIENVLYVANIGDSRCLLCRGGRNVLITNDHRSCNKEEILRVSQVNGHFDPDGYLGGVLGVSRAFGNFKSNGEKLPGLSSVPEISEEDLRSDDEFVILACDGIFDVMDCQEVTKHVRNSLRIGVAPNEAAESLCKLAYQRKSFGNVLV</sequence>